<name>A0ABV8QT10_9BACT</name>
<dbReference type="EMBL" id="JBHSCZ010000002">
    <property type="protein sequence ID" value="MFC4263390.1"/>
    <property type="molecule type" value="Genomic_DNA"/>
</dbReference>
<reference evidence="3" key="1">
    <citation type="journal article" date="2019" name="Int. J. Syst. Evol. Microbiol.">
        <title>The Global Catalogue of Microorganisms (GCM) 10K type strain sequencing project: providing services to taxonomists for standard genome sequencing and annotation.</title>
        <authorList>
            <consortium name="The Broad Institute Genomics Platform"/>
            <consortium name="The Broad Institute Genome Sequencing Center for Infectious Disease"/>
            <person name="Wu L."/>
            <person name="Ma J."/>
        </authorList>
    </citation>
    <scope>NUCLEOTIDE SEQUENCE [LARGE SCALE GENOMIC DNA]</scope>
    <source>
        <strain evidence="3">CECT 8289</strain>
    </source>
</reference>
<protein>
    <submittedName>
        <fullName evidence="2">DUF6705 family protein</fullName>
    </submittedName>
</protein>
<dbReference type="Proteomes" id="UP001595907">
    <property type="component" value="Unassembled WGS sequence"/>
</dbReference>
<evidence type="ECO:0000313" key="3">
    <source>
        <dbReference type="Proteomes" id="UP001595907"/>
    </source>
</evidence>
<organism evidence="2 3">
    <name type="scientific">Ferruginibacter yonginensis</name>
    <dbReference type="NCBI Taxonomy" id="1310416"/>
    <lineage>
        <taxon>Bacteria</taxon>
        <taxon>Pseudomonadati</taxon>
        <taxon>Bacteroidota</taxon>
        <taxon>Chitinophagia</taxon>
        <taxon>Chitinophagales</taxon>
        <taxon>Chitinophagaceae</taxon>
        <taxon>Ferruginibacter</taxon>
    </lineage>
</organism>
<sequence>MKYAFYLILKWFAFLALIFIGHIIYAQYPDNGDNIFYPQLNKFEGTWKYSNGNTEVILILKKKHITTNFANGESYQADEVHGVLKVKISNNTIFDNTTELNELLTNSLYKPKISVNVDCFSNNYDVISGYMRDVTKQKGVELKLTYQNTNTPTLLLKQINEERFGLINLDGTVISEDLSNPNGTFDPIFTIPNNIVLVKQP</sequence>
<dbReference type="Pfam" id="PF20448">
    <property type="entry name" value="DUF6705"/>
    <property type="match status" value="1"/>
</dbReference>
<comment type="caution">
    <text evidence="2">The sequence shown here is derived from an EMBL/GenBank/DDBJ whole genome shotgun (WGS) entry which is preliminary data.</text>
</comment>
<accession>A0ABV8QT10</accession>
<dbReference type="InterPro" id="IPR046551">
    <property type="entry name" value="DUF6705"/>
</dbReference>
<gene>
    <name evidence="2" type="ORF">ACFOWM_10900</name>
</gene>
<feature type="domain" description="DUF6705" evidence="1">
    <location>
        <begin position="14"/>
        <end position="200"/>
    </location>
</feature>
<evidence type="ECO:0000313" key="2">
    <source>
        <dbReference type="EMBL" id="MFC4263390.1"/>
    </source>
</evidence>
<proteinExistence type="predicted"/>
<keyword evidence="3" id="KW-1185">Reference proteome</keyword>
<evidence type="ECO:0000259" key="1">
    <source>
        <dbReference type="Pfam" id="PF20448"/>
    </source>
</evidence>